<protein>
    <submittedName>
        <fullName evidence="1">Uncharacterized protein</fullName>
    </submittedName>
</protein>
<reference evidence="1" key="1">
    <citation type="submission" date="2022-02" db="EMBL/GenBank/DDBJ databases">
        <title>Plant Genome Project.</title>
        <authorList>
            <person name="Zhang R.-G."/>
        </authorList>
    </citation>
    <scope>NUCLEOTIDE SEQUENCE</scope>
    <source>
        <strain evidence="1">AT1</strain>
    </source>
</reference>
<comment type="caution">
    <text evidence="1">The sequence shown here is derived from an EMBL/GenBank/DDBJ whole genome shotgun (WGS) entry which is preliminary data.</text>
</comment>
<name>A0ACC0PQ48_RHOML</name>
<evidence type="ECO:0000313" key="2">
    <source>
        <dbReference type="Proteomes" id="UP001062846"/>
    </source>
</evidence>
<keyword evidence="2" id="KW-1185">Reference proteome</keyword>
<organism evidence="1 2">
    <name type="scientific">Rhododendron molle</name>
    <name type="common">Chinese azalea</name>
    <name type="synonym">Azalea mollis</name>
    <dbReference type="NCBI Taxonomy" id="49168"/>
    <lineage>
        <taxon>Eukaryota</taxon>
        <taxon>Viridiplantae</taxon>
        <taxon>Streptophyta</taxon>
        <taxon>Embryophyta</taxon>
        <taxon>Tracheophyta</taxon>
        <taxon>Spermatophyta</taxon>
        <taxon>Magnoliopsida</taxon>
        <taxon>eudicotyledons</taxon>
        <taxon>Gunneridae</taxon>
        <taxon>Pentapetalae</taxon>
        <taxon>asterids</taxon>
        <taxon>Ericales</taxon>
        <taxon>Ericaceae</taxon>
        <taxon>Ericoideae</taxon>
        <taxon>Rhodoreae</taxon>
        <taxon>Rhododendron</taxon>
    </lineage>
</organism>
<sequence length="451" mass="50977">MKLPPKKPNCVPSCQQHSWTLMAGFFRFCSLHRLQQCRRYLLGLLSFLLLIVLACNGATIFCLPEPFPAKIPLGPASFLPENVAGISKDWQSASTKQSATLMYSVKEENSSPISQKSHKVVVFPRKRRRKHRMAFKMLQSGFQPVLFSTRVKDFFTANSCGIRFFMTWISSFKSFGERELFAVQSLFKSHPNGCLVIISSSMDSKGGMNVLKPFSDNGFPVIAISPDYDFLFKSTLAESWLHRLRRGEVDPGGVSLGQNLSNLLRLALLYKFGGAYIDTDVIILKSFTNLRNAIGAQTVDLVTGNWTRLNNAVMVFDKGHPILLKFIEEFARTFNGNKWGYNGPYLLSRVVQNLKGSDRYDVNILKPMAFYPLDWSRIRSLFQGPKNEAHSKWLRGKLNHIRSQSYAVHLWNRKSKKIEIEEGSIIAKIISDCCVFCNSLASGFASRKQGV</sequence>
<proteinExistence type="predicted"/>
<gene>
    <name evidence="1" type="ORF">RHMOL_Rhmol02G0135200</name>
</gene>
<accession>A0ACC0PQ48</accession>
<dbReference type="Proteomes" id="UP001062846">
    <property type="component" value="Chromosome 2"/>
</dbReference>
<evidence type="ECO:0000313" key="1">
    <source>
        <dbReference type="EMBL" id="KAI8567615.1"/>
    </source>
</evidence>
<dbReference type="EMBL" id="CM046389">
    <property type="protein sequence ID" value="KAI8567615.1"/>
    <property type="molecule type" value="Genomic_DNA"/>
</dbReference>